<evidence type="ECO:0000313" key="2">
    <source>
        <dbReference type="EMBL" id="OJD24852.1"/>
    </source>
</evidence>
<evidence type="ECO:0000313" key="3">
    <source>
        <dbReference type="Proteomes" id="UP000242791"/>
    </source>
</evidence>
<sequence>MEHSRFRAGLRQVHKVNVVDWYGQARLWETKEGVWGITSSTQVLQINKNDRKVENSTIRKEAQKDSHPKRSHADVEIKTNLTDSKATAAMDQLFEDLKNHMDN</sequence>
<dbReference type="Proteomes" id="UP000242791">
    <property type="component" value="Unassembled WGS sequence"/>
</dbReference>
<reference evidence="2 3" key="1">
    <citation type="submission" date="2015-08" db="EMBL/GenBank/DDBJ databases">
        <title>Emmonsia species relationships and genome sequence.</title>
        <authorList>
            <person name="Cuomo C.A."/>
            <person name="Schwartz I.S."/>
            <person name="Kenyon C."/>
            <person name="De Hoog G.S."/>
            <person name="Govender N.P."/>
            <person name="Botha A."/>
            <person name="Moreno L."/>
            <person name="De Vries M."/>
            <person name="Munoz J.F."/>
            <person name="Stielow J.B."/>
        </authorList>
    </citation>
    <scope>NUCLEOTIDE SEQUENCE [LARGE SCALE GENOMIC DNA]</scope>
    <source>
        <strain evidence="2 3">EI222</strain>
    </source>
</reference>
<comment type="caution">
    <text evidence="2">The sequence shown here is derived from an EMBL/GenBank/DDBJ whole genome shotgun (WGS) entry which is preliminary data.</text>
</comment>
<gene>
    <name evidence="2" type="ORF">ACJ73_03787</name>
</gene>
<feature type="region of interest" description="Disordered" evidence="1">
    <location>
        <begin position="52"/>
        <end position="74"/>
    </location>
</feature>
<proteinExistence type="predicted"/>
<accession>A0A1J9RA33</accession>
<evidence type="ECO:0000256" key="1">
    <source>
        <dbReference type="SAM" id="MobiDB-lite"/>
    </source>
</evidence>
<keyword evidence="3" id="KW-1185">Reference proteome</keyword>
<dbReference type="AlphaFoldDB" id="A0A1J9RA33"/>
<dbReference type="OrthoDB" id="2933464at2759"/>
<organism evidence="2 3">
    <name type="scientific">Blastomyces percursus</name>
    <dbReference type="NCBI Taxonomy" id="1658174"/>
    <lineage>
        <taxon>Eukaryota</taxon>
        <taxon>Fungi</taxon>
        <taxon>Dikarya</taxon>
        <taxon>Ascomycota</taxon>
        <taxon>Pezizomycotina</taxon>
        <taxon>Eurotiomycetes</taxon>
        <taxon>Eurotiomycetidae</taxon>
        <taxon>Onygenales</taxon>
        <taxon>Ajellomycetaceae</taxon>
        <taxon>Blastomyces</taxon>
    </lineage>
</organism>
<dbReference type="EMBL" id="LGTZ01000478">
    <property type="protein sequence ID" value="OJD24852.1"/>
    <property type="molecule type" value="Genomic_DNA"/>
</dbReference>
<protein>
    <submittedName>
        <fullName evidence="2">Uncharacterized protein</fullName>
    </submittedName>
</protein>
<name>A0A1J9RA33_9EURO</name>
<dbReference type="VEuPathDB" id="FungiDB:ACJ73_03787"/>